<evidence type="ECO:0000256" key="10">
    <source>
        <dbReference type="SAM" id="Phobius"/>
    </source>
</evidence>
<name>A0A5C9A9A8_9GAMM</name>
<gene>
    <name evidence="12" type="ORF">FV139_00885</name>
</gene>
<evidence type="ECO:0000256" key="8">
    <source>
        <dbReference type="ARBA" id="ARBA00023136"/>
    </source>
</evidence>
<reference evidence="12 13" key="1">
    <citation type="submission" date="2019-08" db="EMBL/GenBank/DDBJ databases">
        <title>Parahaliea maris sp. nov., isolated from the surface seawater.</title>
        <authorList>
            <person name="Liu Y."/>
        </authorList>
    </citation>
    <scope>NUCLEOTIDE SEQUENCE [LARGE SCALE GENOMIC DNA]</scope>
    <source>
        <strain evidence="12 13">HSLHS9</strain>
    </source>
</reference>
<keyword evidence="8 10" id="KW-0472">Membrane</keyword>
<evidence type="ECO:0000256" key="9">
    <source>
        <dbReference type="ARBA" id="ARBA00034290"/>
    </source>
</evidence>
<evidence type="ECO:0000256" key="6">
    <source>
        <dbReference type="ARBA" id="ARBA00022801"/>
    </source>
</evidence>
<feature type="transmembrane region" description="Helical" evidence="10">
    <location>
        <begin position="222"/>
        <end position="245"/>
    </location>
</feature>
<keyword evidence="5 10" id="KW-0812">Transmembrane</keyword>
<dbReference type="Proteomes" id="UP000321039">
    <property type="component" value="Unassembled WGS sequence"/>
</dbReference>
<dbReference type="GO" id="GO:0071111">
    <property type="term" value="F:cyclic-guanylate-specific phosphodiesterase activity"/>
    <property type="evidence" value="ECO:0007669"/>
    <property type="project" value="UniProtKB-EC"/>
</dbReference>
<evidence type="ECO:0000256" key="3">
    <source>
        <dbReference type="ARBA" id="ARBA00022475"/>
    </source>
</evidence>
<dbReference type="PANTHER" id="PTHR33121">
    <property type="entry name" value="CYCLIC DI-GMP PHOSPHODIESTERASE PDEF"/>
    <property type="match status" value="1"/>
</dbReference>
<keyword evidence="7 10" id="KW-1133">Transmembrane helix</keyword>
<evidence type="ECO:0000259" key="11">
    <source>
        <dbReference type="PROSITE" id="PS50883"/>
    </source>
</evidence>
<accession>A0A5C9A9A8</accession>
<evidence type="ECO:0000256" key="7">
    <source>
        <dbReference type="ARBA" id="ARBA00022989"/>
    </source>
</evidence>
<dbReference type="CDD" id="cd01948">
    <property type="entry name" value="EAL"/>
    <property type="match status" value="1"/>
</dbReference>
<keyword evidence="13" id="KW-1185">Reference proteome</keyword>
<dbReference type="SMART" id="SM00052">
    <property type="entry name" value="EAL"/>
    <property type="match status" value="1"/>
</dbReference>
<organism evidence="12 13">
    <name type="scientific">Parahaliea maris</name>
    <dbReference type="NCBI Taxonomy" id="2716870"/>
    <lineage>
        <taxon>Bacteria</taxon>
        <taxon>Pseudomonadati</taxon>
        <taxon>Pseudomonadota</taxon>
        <taxon>Gammaproteobacteria</taxon>
        <taxon>Cellvibrionales</taxon>
        <taxon>Halieaceae</taxon>
        <taxon>Parahaliea</taxon>
    </lineage>
</organism>
<dbReference type="Pfam" id="PF00563">
    <property type="entry name" value="EAL"/>
    <property type="match status" value="1"/>
</dbReference>
<dbReference type="InterPro" id="IPR024744">
    <property type="entry name" value="CSS-motif_dom"/>
</dbReference>
<comment type="caution">
    <text evidence="12">The sequence shown here is derived from an EMBL/GenBank/DDBJ whole genome shotgun (WGS) entry which is preliminary data.</text>
</comment>
<keyword evidence="6" id="KW-0378">Hydrolase</keyword>
<dbReference type="GO" id="GO:0005886">
    <property type="term" value="C:plasma membrane"/>
    <property type="evidence" value="ECO:0007669"/>
    <property type="project" value="UniProtKB-SubCell"/>
</dbReference>
<dbReference type="AlphaFoldDB" id="A0A5C9A9A8"/>
<dbReference type="EMBL" id="VRZA01000001">
    <property type="protein sequence ID" value="TXS96759.1"/>
    <property type="molecule type" value="Genomic_DNA"/>
</dbReference>
<evidence type="ECO:0000313" key="13">
    <source>
        <dbReference type="Proteomes" id="UP000321039"/>
    </source>
</evidence>
<feature type="domain" description="EAL" evidence="11">
    <location>
        <begin position="251"/>
        <end position="503"/>
    </location>
</feature>
<sequence length="509" mass="55178">MAGVIALITVLGWYLWRESVVAEEQRLGAVAEHLGHRAEDALLDARGLLDSLNQSTLPRCSAGHIAQLQDEAIARPYIRAIGYWQAAERRCGVGFVQGAALTPPAASRIYDNGVVAWWPGPDTTVGGVALFLMRLGDHDVAIDPRLLLDTGTPLEQQAGLWVEGLRMISVPADADLPSPETLKPGLTIAGESGRILARFSLDTVFPMDVVAVQPSGQFVKRYLPSLMTASLLGLLLAALWVLVVLRVSRRHLSLGAELRSAIESGAIDVVYQPIVDLKSGRCTGAEALARWQRAGGENISPEVFIPLAESGRMITDLTLMLLEKVVSELGRLLREHEGFTINLNLSPQDLEDSRLLNALDSALSGAGLPASALKLELTERGLVDSDDSRQLLSELRRRGHQLAVDDFGTGYSSLSYLESFELDTLKLDKAFVDAIETHAVTSSVIVHIIEMAHSLHLNMVAEGIESEHQAQWLAANGVQLGQGYLYSRPLPARAFRRYLKDNQGASGTA</sequence>
<dbReference type="PANTHER" id="PTHR33121:SF81">
    <property type="entry name" value="CYCLIC DI-GMP PHOSPHODIESTERASE PDEB-RELATED"/>
    <property type="match status" value="1"/>
</dbReference>
<dbReference type="EC" id="3.1.4.52" evidence="2"/>
<dbReference type="Gene3D" id="3.20.20.450">
    <property type="entry name" value="EAL domain"/>
    <property type="match status" value="1"/>
</dbReference>
<evidence type="ECO:0000256" key="2">
    <source>
        <dbReference type="ARBA" id="ARBA00012282"/>
    </source>
</evidence>
<evidence type="ECO:0000256" key="4">
    <source>
        <dbReference type="ARBA" id="ARBA00022636"/>
    </source>
</evidence>
<evidence type="ECO:0000256" key="5">
    <source>
        <dbReference type="ARBA" id="ARBA00022692"/>
    </source>
</evidence>
<dbReference type="InterPro" id="IPR050706">
    <property type="entry name" value="Cyclic-di-GMP_PDE-like"/>
</dbReference>
<comment type="catalytic activity">
    <reaction evidence="9">
        <text>3',3'-c-di-GMP + H2O = 5'-phosphoguanylyl(3'-&gt;5')guanosine + H(+)</text>
        <dbReference type="Rhea" id="RHEA:24902"/>
        <dbReference type="ChEBI" id="CHEBI:15377"/>
        <dbReference type="ChEBI" id="CHEBI:15378"/>
        <dbReference type="ChEBI" id="CHEBI:58754"/>
        <dbReference type="ChEBI" id="CHEBI:58805"/>
        <dbReference type="EC" id="3.1.4.52"/>
    </reaction>
</comment>
<proteinExistence type="predicted"/>
<evidence type="ECO:0000313" key="12">
    <source>
        <dbReference type="EMBL" id="TXS96759.1"/>
    </source>
</evidence>
<dbReference type="InterPro" id="IPR001633">
    <property type="entry name" value="EAL_dom"/>
</dbReference>
<dbReference type="InterPro" id="IPR035919">
    <property type="entry name" value="EAL_sf"/>
</dbReference>
<comment type="subcellular location">
    <subcellularLocation>
        <location evidence="1">Cell membrane</location>
        <topology evidence="1">Multi-pass membrane protein</topology>
    </subcellularLocation>
</comment>
<dbReference type="SUPFAM" id="SSF141868">
    <property type="entry name" value="EAL domain-like"/>
    <property type="match status" value="1"/>
</dbReference>
<evidence type="ECO:0000256" key="1">
    <source>
        <dbReference type="ARBA" id="ARBA00004651"/>
    </source>
</evidence>
<dbReference type="PROSITE" id="PS50883">
    <property type="entry name" value="EAL"/>
    <property type="match status" value="1"/>
</dbReference>
<dbReference type="Pfam" id="PF12792">
    <property type="entry name" value="CSS-motif"/>
    <property type="match status" value="1"/>
</dbReference>
<keyword evidence="3" id="KW-1003">Cell membrane</keyword>
<protein>
    <recommendedName>
        <fullName evidence="2">cyclic-guanylate-specific phosphodiesterase</fullName>
        <ecNumber evidence="2">3.1.4.52</ecNumber>
    </recommendedName>
</protein>
<keyword evidence="4" id="KW-0973">c-di-GMP</keyword>